<proteinExistence type="predicted"/>
<name>A0AB34T8N8_9BIFI</name>
<evidence type="ECO:0000313" key="2">
    <source>
        <dbReference type="EMBL" id="KOA49582.1"/>
    </source>
</evidence>
<feature type="region of interest" description="Disordered" evidence="1">
    <location>
        <begin position="22"/>
        <end position="92"/>
    </location>
</feature>
<dbReference type="Proteomes" id="UP000037239">
    <property type="component" value="Unassembled WGS sequence"/>
</dbReference>
<evidence type="ECO:0000313" key="3">
    <source>
        <dbReference type="Proteomes" id="UP000037239"/>
    </source>
</evidence>
<gene>
    <name evidence="2" type="ORF">BAAM0483_05400</name>
</gene>
<organism evidence="2 3">
    <name type="scientific">Bifidobacterium animalis subsp. animalis MCC 0483</name>
    <dbReference type="NCBI Taxonomy" id="1365955"/>
    <lineage>
        <taxon>Bacteria</taxon>
        <taxon>Bacillati</taxon>
        <taxon>Actinomycetota</taxon>
        <taxon>Actinomycetes</taxon>
        <taxon>Bifidobacteriales</taxon>
        <taxon>Bifidobacteriaceae</taxon>
        <taxon>Bifidobacterium</taxon>
    </lineage>
</organism>
<comment type="caution">
    <text evidence="2">The sequence shown here is derived from an EMBL/GenBank/DDBJ whole genome shotgun (WGS) entry which is preliminary data.</text>
</comment>
<protein>
    <submittedName>
        <fullName evidence="2">Uncharacterized protein</fullName>
    </submittedName>
</protein>
<reference evidence="2 3" key="1">
    <citation type="journal article" date="2015" name="Int J Genomics">
        <title>Comparative Genomics Revealed Genetic Diversity and Species/Strain-Level Differences in Carbohydrate Metabolism of Three Probiotic Bifidobacterial Species.</title>
        <authorList>
            <person name="Odamaki T."/>
            <person name="Horigome A."/>
            <person name="Sugahara H."/>
            <person name="Hashikura N."/>
            <person name="Minami J."/>
            <person name="Xiao J.Z."/>
            <person name="Abe F."/>
        </authorList>
    </citation>
    <scope>NUCLEOTIDE SEQUENCE [LARGE SCALE GENOMIC DNA]</scope>
    <source>
        <strain evidence="2 3">MCC 0483</strain>
    </source>
</reference>
<dbReference type="EMBL" id="AWFK01000008">
    <property type="protein sequence ID" value="KOA49582.1"/>
    <property type="molecule type" value="Genomic_DNA"/>
</dbReference>
<feature type="compositionally biased region" description="Polar residues" evidence="1">
    <location>
        <begin position="22"/>
        <end position="36"/>
    </location>
</feature>
<sequence>MILRMPDRPACHGQKGCRMAFFNNNWDPTQDSTSTAAPEPVVEPASIPEPVVEPEPVSPPDIPETTDVDPEPEVKPRHKPRPRPSRRVKEKPSLKEIRSVLAAYRLLDDEDFSGLLARLTGAKDEGEKVERILADEWSAAIKTIRELQADPTDMTRLVQVIKLQEKNPDLVKQVVKLLAVLADDESLKWTGAELDVAQTVSTVAPLVDVDRVKGLA</sequence>
<feature type="compositionally biased region" description="Pro residues" evidence="1">
    <location>
        <begin position="51"/>
        <end position="62"/>
    </location>
</feature>
<accession>A0AB34T8N8</accession>
<feature type="compositionally biased region" description="Low complexity" evidence="1">
    <location>
        <begin position="37"/>
        <end position="50"/>
    </location>
</feature>
<dbReference type="AlphaFoldDB" id="A0AB34T8N8"/>
<feature type="compositionally biased region" description="Basic residues" evidence="1">
    <location>
        <begin position="76"/>
        <end position="89"/>
    </location>
</feature>
<evidence type="ECO:0000256" key="1">
    <source>
        <dbReference type="SAM" id="MobiDB-lite"/>
    </source>
</evidence>